<reference evidence="3 4" key="1">
    <citation type="submission" date="2018-04" db="EMBL/GenBank/DDBJ databases">
        <title>Draft Genome Sequence of Phosphate-Solubilizing Chryseobacterium sp. ISE14 that is a Biocontrol and Plant Growth-Promoting Rhizobacterium Isolated from Cucumber.</title>
        <authorList>
            <person name="Jeong J.-J."/>
            <person name="Sang M.K."/>
            <person name="Choi I.-G."/>
            <person name="Kim K.D."/>
        </authorList>
    </citation>
    <scope>NUCLEOTIDE SEQUENCE [LARGE SCALE GENOMIC DNA]</scope>
    <source>
        <strain evidence="3 4">ISE14</strain>
    </source>
</reference>
<sequence length="202" mass="21212">MLDNVPYFSYIISAFIGIGLAAATGFRVFLPMFFVSLASYFHWIPMNAEFEWLSGLPTLITTGIATVAEILAYYIPFIDHLLDTVSIPLATVAGSLLFASQFAELGTFPQWALALIAGGGTAATISSGFAGIRAASTATTGGLGNSVVGTTETAGAGIMSILAMAMPVIAAIFAVILLILVVIYGRKAWRKLKGNKKIADHS</sequence>
<keyword evidence="1" id="KW-1133">Transmembrane helix</keyword>
<evidence type="ECO:0000259" key="2">
    <source>
        <dbReference type="Pfam" id="PF13548"/>
    </source>
</evidence>
<dbReference type="InterPro" id="IPR025196">
    <property type="entry name" value="DUF4126"/>
</dbReference>
<feature type="transmembrane region" description="Helical" evidence="1">
    <location>
        <begin position="111"/>
        <end position="136"/>
    </location>
</feature>
<keyword evidence="1" id="KW-0472">Membrane</keyword>
<accession>A0A316WZ41</accession>
<feature type="transmembrane region" description="Helical" evidence="1">
    <location>
        <begin position="52"/>
        <end position="75"/>
    </location>
</feature>
<dbReference type="Pfam" id="PF13548">
    <property type="entry name" value="DUF4126"/>
    <property type="match status" value="1"/>
</dbReference>
<dbReference type="AlphaFoldDB" id="A0A316WZ41"/>
<dbReference type="RefSeq" id="WP_103247043.1">
    <property type="nucleotide sequence ID" value="NZ_PPED02000005.1"/>
</dbReference>
<comment type="caution">
    <text evidence="3">The sequence shown here is derived from an EMBL/GenBank/DDBJ whole genome shotgun (WGS) entry which is preliminary data.</text>
</comment>
<evidence type="ECO:0000313" key="4">
    <source>
        <dbReference type="Proteomes" id="UP000236594"/>
    </source>
</evidence>
<proteinExistence type="predicted"/>
<feature type="transmembrane region" description="Helical" evidence="1">
    <location>
        <begin position="156"/>
        <end position="184"/>
    </location>
</feature>
<dbReference type="EMBL" id="PPED02000005">
    <property type="protein sequence ID" value="PWN66852.1"/>
    <property type="molecule type" value="Genomic_DNA"/>
</dbReference>
<organism evidence="3 4">
    <name type="scientific">Chryseobacterium phosphatilyticum</name>
    <dbReference type="NCBI Taxonomy" id="475075"/>
    <lineage>
        <taxon>Bacteria</taxon>
        <taxon>Pseudomonadati</taxon>
        <taxon>Bacteroidota</taxon>
        <taxon>Flavobacteriia</taxon>
        <taxon>Flavobacteriales</taxon>
        <taxon>Weeksellaceae</taxon>
        <taxon>Chryseobacterium group</taxon>
        <taxon>Chryseobacterium</taxon>
    </lineage>
</organism>
<gene>
    <name evidence="3" type="ORF">C1631_019225</name>
</gene>
<evidence type="ECO:0000256" key="1">
    <source>
        <dbReference type="SAM" id="Phobius"/>
    </source>
</evidence>
<keyword evidence="4" id="KW-1185">Reference proteome</keyword>
<name>A0A316WZ41_9FLAO</name>
<dbReference type="OrthoDB" id="288613at2"/>
<protein>
    <submittedName>
        <fullName evidence="3">DUF4126 domain-containing protein</fullName>
    </submittedName>
</protein>
<dbReference type="Proteomes" id="UP000236594">
    <property type="component" value="Unassembled WGS sequence"/>
</dbReference>
<evidence type="ECO:0000313" key="3">
    <source>
        <dbReference type="EMBL" id="PWN66852.1"/>
    </source>
</evidence>
<keyword evidence="1" id="KW-0812">Transmembrane</keyword>
<feature type="transmembrane region" description="Helical" evidence="1">
    <location>
        <begin position="12"/>
        <end position="40"/>
    </location>
</feature>
<feature type="transmembrane region" description="Helical" evidence="1">
    <location>
        <begin position="81"/>
        <end position="99"/>
    </location>
</feature>
<feature type="domain" description="DUF4126" evidence="2">
    <location>
        <begin position="15"/>
        <end position="184"/>
    </location>
</feature>